<reference evidence="3" key="1">
    <citation type="submission" date="2023-04" db="EMBL/GenBank/DDBJ databases">
        <title>Phytophthora lilii NBRC 32176.</title>
        <authorList>
            <person name="Ichikawa N."/>
            <person name="Sato H."/>
            <person name="Tonouchi N."/>
        </authorList>
    </citation>
    <scope>NUCLEOTIDE SEQUENCE</scope>
    <source>
        <strain evidence="3">NBRC 32176</strain>
    </source>
</reference>
<dbReference type="OrthoDB" id="297739at2759"/>
<comment type="caution">
    <text evidence="3">The sequence shown here is derived from an EMBL/GenBank/DDBJ whole genome shotgun (WGS) entry which is preliminary data.</text>
</comment>
<feature type="region of interest" description="Disordered" evidence="1">
    <location>
        <begin position="1"/>
        <end position="59"/>
    </location>
</feature>
<keyword evidence="2" id="KW-1133">Transmembrane helix</keyword>
<sequence length="452" mass="49208">MVNKRSKSRRRASMSPRNIQRAANAQQHERRHSEAATSTKTSEVSPAEPVVENSQLLPTPLRLANDGDISALEEGSLKDVKKKVVMTSPRLDAQLGGYPPDCGTKELKYLSYAKVLRDRGMTHPMRYSTTRVDALGFAMPERYPLFSTDFGAHSFHHLPTDSVVLSQYGLGIALYFKYLKVIAWLFLLLMVISAPVLAVYIVGGGTSIAELTALARQDLPSVLGITSIGHLSEASSMCDQALENTELSLTCSAGEIGFVKAVYSTYDTQGSCSCPERNKVAEGSGQCRGDAEGLVCPADGAGCFLGMHPVSLRPCCSFVENETTMTPVFDEMRIRESNGCGSRMAQQIVEGLCLGKKSCRPNVSEAITYVWEPNVNYGTNCSGTPTIVTIDSVANITKKVCEVQLNDDSDYSKCDVGKSRALIVYGRCFTTRIDLSSAWSLKIIGWDSMSVR</sequence>
<proteinExistence type="predicted"/>
<accession>A0A9W6TCR5</accession>
<protein>
    <submittedName>
        <fullName evidence="3">Unnamed protein product</fullName>
    </submittedName>
</protein>
<keyword evidence="2" id="KW-0812">Transmembrane</keyword>
<gene>
    <name evidence="3" type="ORF">Plil01_000134800</name>
</gene>
<feature type="transmembrane region" description="Helical" evidence="2">
    <location>
        <begin position="181"/>
        <end position="202"/>
    </location>
</feature>
<feature type="compositionally biased region" description="Basic residues" evidence="1">
    <location>
        <begin position="1"/>
        <end position="12"/>
    </location>
</feature>
<evidence type="ECO:0000313" key="3">
    <source>
        <dbReference type="EMBL" id="GMF10553.1"/>
    </source>
</evidence>
<keyword evidence="2" id="KW-0472">Membrane</keyword>
<organism evidence="3 4">
    <name type="scientific">Phytophthora lilii</name>
    <dbReference type="NCBI Taxonomy" id="2077276"/>
    <lineage>
        <taxon>Eukaryota</taxon>
        <taxon>Sar</taxon>
        <taxon>Stramenopiles</taxon>
        <taxon>Oomycota</taxon>
        <taxon>Peronosporomycetes</taxon>
        <taxon>Peronosporales</taxon>
        <taxon>Peronosporaceae</taxon>
        <taxon>Phytophthora</taxon>
    </lineage>
</organism>
<name>A0A9W6TCR5_9STRA</name>
<feature type="compositionally biased region" description="Polar residues" evidence="1">
    <location>
        <begin position="35"/>
        <end position="44"/>
    </location>
</feature>
<dbReference type="Proteomes" id="UP001165083">
    <property type="component" value="Unassembled WGS sequence"/>
</dbReference>
<keyword evidence="4" id="KW-1185">Reference proteome</keyword>
<evidence type="ECO:0000313" key="4">
    <source>
        <dbReference type="Proteomes" id="UP001165083"/>
    </source>
</evidence>
<dbReference type="EMBL" id="BSXW01000046">
    <property type="protein sequence ID" value="GMF10553.1"/>
    <property type="molecule type" value="Genomic_DNA"/>
</dbReference>
<evidence type="ECO:0000256" key="2">
    <source>
        <dbReference type="SAM" id="Phobius"/>
    </source>
</evidence>
<evidence type="ECO:0000256" key="1">
    <source>
        <dbReference type="SAM" id="MobiDB-lite"/>
    </source>
</evidence>
<dbReference type="AlphaFoldDB" id="A0A9W6TCR5"/>